<gene>
    <name evidence="2" type="ORF">SBAD_LOCUS10753</name>
</gene>
<organism evidence="4">
    <name type="scientific">Soboliphyme baturini</name>
    <dbReference type="NCBI Taxonomy" id="241478"/>
    <lineage>
        <taxon>Eukaryota</taxon>
        <taxon>Metazoa</taxon>
        <taxon>Ecdysozoa</taxon>
        <taxon>Nematoda</taxon>
        <taxon>Enoplea</taxon>
        <taxon>Dorylaimia</taxon>
        <taxon>Dioctophymatida</taxon>
        <taxon>Dioctophymatoidea</taxon>
        <taxon>Soboliphymatidae</taxon>
        <taxon>Soboliphyme</taxon>
    </lineage>
</organism>
<evidence type="ECO:0000313" key="4">
    <source>
        <dbReference type="WBParaSite" id="SBAD_0001112901-mRNA-1"/>
    </source>
</evidence>
<proteinExistence type="predicted"/>
<dbReference type="WBParaSite" id="SBAD_0001112901-mRNA-1">
    <property type="protein sequence ID" value="SBAD_0001112901-mRNA-1"/>
    <property type="gene ID" value="SBAD_0001112901"/>
</dbReference>
<reference evidence="2 3" key="2">
    <citation type="submission" date="2018-11" db="EMBL/GenBank/DDBJ databases">
        <authorList>
            <consortium name="Pathogen Informatics"/>
        </authorList>
    </citation>
    <scope>NUCLEOTIDE SEQUENCE [LARGE SCALE GENOMIC DNA]</scope>
</reference>
<dbReference type="Proteomes" id="UP000270296">
    <property type="component" value="Unassembled WGS sequence"/>
</dbReference>
<keyword evidence="3" id="KW-1185">Reference proteome</keyword>
<name>A0A183J4F5_9BILA</name>
<evidence type="ECO:0000313" key="2">
    <source>
        <dbReference type="EMBL" id="VDP34353.1"/>
    </source>
</evidence>
<accession>A0A183J4F5</accession>
<dbReference type="AlphaFoldDB" id="A0A183J4F5"/>
<evidence type="ECO:0000256" key="1">
    <source>
        <dbReference type="SAM" id="MobiDB-lite"/>
    </source>
</evidence>
<dbReference type="EMBL" id="UZAM01014514">
    <property type="protein sequence ID" value="VDP34353.1"/>
    <property type="molecule type" value="Genomic_DNA"/>
</dbReference>
<evidence type="ECO:0000313" key="3">
    <source>
        <dbReference type="Proteomes" id="UP000270296"/>
    </source>
</evidence>
<protein>
    <submittedName>
        <fullName evidence="2 4">Uncharacterized protein</fullName>
    </submittedName>
</protein>
<feature type="region of interest" description="Disordered" evidence="1">
    <location>
        <begin position="48"/>
        <end position="69"/>
    </location>
</feature>
<reference evidence="4" key="1">
    <citation type="submission" date="2016-06" db="UniProtKB">
        <authorList>
            <consortium name="WormBaseParasite"/>
        </authorList>
    </citation>
    <scope>IDENTIFICATION</scope>
</reference>
<sequence>MRAGKIYRYGRCCGKEEIGFPYALNDYVEWIKYDTSVFATMRSDGAIAAKRPPRPSSVRLISGRQDPRREYHMNARENSMSQDAHNDREAKLGTESLLLQHKRSPNVRCGSMALQLRNSRTYTE</sequence>